<dbReference type="EMBL" id="AP014957">
    <property type="protein sequence ID" value="BAS72108.1"/>
    <property type="molecule type" value="Genomic_DNA"/>
</dbReference>
<sequence>MNVGGVSFLRAQRGGARYLCSWSASPTAAAAAAWHRHGGGFWLHKARGQHLLTNPRVLDAIVAHAALRSARSTPSQPSPPASASRTSSRSPPTRSTECLKEK</sequence>
<dbReference type="InParanoid" id="A0A0P0V2L5"/>
<feature type="compositionally biased region" description="Low complexity" evidence="1">
    <location>
        <begin position="68"/>
        <end position="96"/>
    </location>
</feature>
<gene>
    <name evidence="2" type="ordered locus">Os01g0362150</name>
    <name evidence="2" type="ORF">OSNPB_010362150</name>
</gene>
<name>A0A0P0V2L5_ORYSJ</name>
<keyword evidence="3" id="KW-1185">Reference proteome</keyword>
<protein>
    <submittedName>
        <fullName evidence="2">Os01g0362150 protein</fullName>
    </submittedName>
</protein>
<organism evidence="2 3">
    <name type="scientific">Oryza sativa subsp. japonica</name>
    <name type="common">Rice</name>
    <dbReference type="NCBI Taxonomy" id="39947"/>
    <lineage>
        <taxon>Eukaryota</taxon>
        <taxon>Viridiplantae</taxon>
        <taxon>Streptophyta</taxon>
        <taxon>Embryophyta</taxon>
        <taxon>Tracheophyta</taxon>
        <taxon>Spermatophyta</taxon>
        <taxon>Magnoliopsida</taxon>
        <taxon>Liliopsida</taxon>
        <taxon>Poales</taxon>
        <taxon>Poaceae</taxon>
        <taxon>BOP clade</taxon>
        <taxon>Oryzoideae</taxon>
        <taxon>Oryzeae</taxon>
        <taxon>Oryzinae</taxon>
        <taxon>Oryza</taxon>
        <taxon>Oryza sativa</taxon>
    </lineage>
</organism>
<reference evidence="2 3" key="3">
    <citation type="journal article" date="2013" name="Rice">
        <title>Improvement of the Oryza sativa Nipponbare reference genome using next generation sequence and optical map data.</title>
        <authorList>
            <person name="Kawahara Y."/>
            <person name="de la Bastide M."/>
            <person name="Hamilton J.P."/>
            <person name="Kanamori H."/>
            <person name="McCombie W.R."/>
            <person name="Ouyang S."/>
            <person name="Schwartz D.C."/>
            <person name="Tanaka T."/>
            <person name="Wu J."/>
            <person name="Zhou S."/>
            <person name="Childs K.L."/>
            <person name="Davidson R.M."/>
            <person name="Lin H."/>
            <person name="Quesada-Ocampo L."/>
            <person name="Vaillancourt B."/>
            <person name="Sakai H."/>
            <person name="Lee S.S."/>
            <person name="Kim J."/>
            <person name="Numa H."/>
            <person name="Itoh T."/>
            <person name="Buell C.R."/>
            <person name="Matsumoto T."/>
        </authorList>
    </citation>
    <scope>NUCLEOTIDE SEQUENCE [LARGE SCALE GENOMIC DNA]</scope>
    <source>
        <strain evidence="3">cv. Nipponbare</strain>
    </source>
</reference>
<dbReference type="Proteomes" id="UP000059680">
    <property type="component" value="Chromosome 1"/>
</dbReference>
<dbReference type="PaxDb" id="39947-A0A0P0V2L5"/>
<reference evidence="2 3" key="2">
    <citation type="journal article" date="2013" name="Plant Cell Physiol.">
        <title>Rice Annotation Project Database (RAP-DB): an integrative and interactive database for rice genomics.</title>
        <authorList>
            <person name="Sakai H."/>
            <person name="Lee S.S."/>
            <person name="Tanaka T."/>
            <person name="Numa H."/>
            <person name="Kim J."/>
            <person name="Kawahara Y."/>
            <person name="Wakimoto H."/>
            <person name="Yang C.C."/>
            <person name="Iwamoto M."/>
            <person name="Abe T."/>
            <person name="Yamada Y."/>
            <person name="Muto A."/>
            <person name="Inokuchi H."/>
            <person name="Ikemura T."/>
            <person name="Matsumoto T."/>
            <person name="Sasaki T."/>
            <person name="Itoh T."/>
        </authorList>
    </citation>
    <scope>NUCLEOTIDE SEQUENCE [LARGE SCALE GENOMIC DNA]</scope>
    <source>
        <strain evidence="3">cv. Nipponbare</strain>
    </source>
</reference>
<dbReference type="AlphaFoldDB" id="A0A0P0V2L5"/>
<evidence type="ECO:0000313" key="3">
    <source>
        <dbReference type="Proteomes" id="UP000059680"/>
    </source>
</evidence>
<accession>A0A0P0V2L5</accession>
<proteinExistence type="predicted"/>
<evidence type="ECO:0000256" key="1">
    <source>
        <dbReference type="SAM" id="MobiDB-lite"/>
    </source>
</evidence>
<feature type="region of interest" description="Disordered" evidence="1">
    <location>
        <begin position="68"/>
        <end position="102"/>
    </location>
</feature>
<reference evidence="3" key="1">
    <citation type="journal article" date="2005" name="Nature">
        <title>The map-based sequence of the rice genome.</title>
        <authorList>
            <consortium name="International rice genome sequencing project (IRGSP)"/>
            <person name="Matsumoto T."/>
            <person name="Wu J."/>
            <person name="Kanamori H."/>
            <person name="Katayose Y."/>
            <person name="Fujisawa M."/>
            <person name="Namiki N."/>
            <person name="Mizuno H."/>
            <person name="Yamamoto K."/>
            <person name="Antonio B.A."/>
            <person name="Baba T."/>
            <person name="Sakata K."/>
            <person name="Nagamura Y."/>
            <person name="Aoki H."/>
            <person name="Arikawa K."/>
            <person name="Arita K."/>
            <person name="Bito T."/>
            <person name="Chiden Y."/>
            <person name="Fujitsuka N."/>
            <person name="Fukunaka R."/>
            <person name="Hamada M."/>
            <person name="Harada C."/>
            <person name="Hayashi A."/>
            <person name="Hijishita S."/>
            <person name="Honda M."/>
            <person name="Hosokawa S."/>
            <person name="Ichikawa Y."/>
            <person name="Idonuma A."/>
            <person name="Iijima M."/>
            <person name="Ikeda M."/>
            <person name="Ikeno M."/>
            <person name="Ito K."/>
            <person name="Ito S."/>
            <person name="Ito T."/>
            <person name="Ito Y."/>
            <person name="Ito Y."/>
            <person name="Iwabuchi A."/>
            <person name="Kamiya K."/>
            <person name="Karasawa W."/>
            <person name="Kurita K."/>
            <person name="Katagiri S."/>
            <person name="Kikuta A."/>
            <person name="Kobayashi H."/>
            <person name="Kobayashi N."/>
            <person name="Machita K."/>
            <person name="Maehara T."/>
            <person name="Masukawa M."/>
            <person name="Mizubayashi T."/>
            <person name="Mukai Y."/>
            <person name="Nagasaki H."/>
            <person name="Nagata Y."/>
            <person name="Naito S."/>
            <person name="Nakashima M."/>
            <person name="Nakama Y."/>
            <person name="Nakamichi Y."/>
            <person name="Nakamura M."/>
            <person name="Meguro A."/>
            <person name="Negishi M."/>
            <person name="Ohta I."/>
            <person name="Ohta T."/>
            <person name="Okamoto M."/>
            <person name="Ono N."/>
            <person name="Saji S."/>
            <person name="Sakaguchi M."/>
            <person name="Sakai K."/>
            <person name="Shibata M."/>
            <person name="Shimokawa T."/>
            <person name="Song J."/>
            <person name="Takazaki Y."/>
            <person name="Terasawa K."/>
            <person name="Tsugane M."/>
            <person name="Tsuji K."/>
            <person name="Ueda S."/>
            <person name="Waki K."/>
            <person name="Yamagata H."/>
            <person name="Yamamoto M."/>
            <person name="Yamamoto S."/>
            <person name="Yamane H."/>
            <person name="Yoshiki S."/>
            <person name="Yoshihara R."/>
            <person name="Yukawa K."/>
            <person name="Zhong H."/>
            <person name="Yano M."/>
            <person name="Yuan Q."/>
            <person name="Ouyang S."/>
            <person name="Liu J."/>
            <person name="Jones K.M."/>
            <person name="Gansberger K."/>
            <person name="Moffat K."/>
            <person name="Hill J."/>
            <person name="Bera J."/>
            <person name="Fadrosh D."/>
            <person name="Jin S."/>
            <person name="Johri S."/>
            <person name="Kim M."/>
            <person name="Overton L."/>
            <person name="Reardon M."/>
            <person name="Tsitrin T."/>
            <person name="Vuong H."/>
            <person name="Weaver B."/>
            <person name="Ciecko A."/>
            <person name="Tallon L."/>
            <person name="Jackson J."/>
            <person name="Pai G."/>
            <person name="Aken S.V."/>
            <person name="Utterback T."/>
            <person name="Reidmuller S."/>
            <person name="Feldblyum T."/>
            <person name="Hsiao J."/>
            <person name="Zismann V."/>
            <person name="Iobst S."/>
            <person name="de Vazeille A.R."/>
            <person name="Buell C.R."/>
            <person name="Ying K."/>
            <person name="Li Y."/>
            <person name="Lu T."/>
            <person name="Huang Y."/>
            <person name="Zhao Q."/>
            <person name="Feng Q."/>
            <person name="Zhang L."/>
            <person name="Zhu J."/>
            <person name="Weng Q."/>
            <person name="Mu J."/>
            <person name="Lu Y."/>
            <person name="Fan D."/>
            <person name="Liu Y."/>
            <person name="Guan J."/>
            <person name="Zhang Y."/>
            <person name="Yu S."/>
            <person name="Liu X."/>
            <person name="Zhang Y."/>
            <person name="Hong G."/>
            <person name="Han B."/>
            <person name="Choisne N."/>
            <person name="Demange N."/>
            <person name="Orjeda G."/>
            <person name="Samain S."/>
            <person name="Cattolico L."/>
            <person name="Pelletier E."/>
            <person name="Couloux A."/>
            <person name="Segurens B."/>
            <person name="Wincker P."/>
            <person name="D'Hont A."/>
            <person name="Scarpelli C."/>
            <person name="Weissenbach J."/>
            <person name="Salanoubat M."/>
            <person name="Quetier F."/>
            <person name="Yu Y."/>
            <person name="Kim H.R."/>
            <person name="Rambo T."/>
            <person name="Currie J."/>
            <person name="Collura K."/>
            <person name="Luo M."/>
            <person name="Yang T."/>
            <person name="Ammiraju J.S.S."/>
            <person name="Engler F."/>
            <person name="Soderlund C."/>
            <person name="Wing R.A."/>
            <person name="Palmer L.E."/>
            <person name="de la Bastide M."/>
            <person name="Spiegel L."/>
            <person name="Nascimento L."/>
            <person name="Zutavern T."/>
            <person name="O'Shaughnessy A."/>
            <person name="Dike S."/>
            <person name="Dedhia N."/>
            <person name="Preston R."/>
            <person name="Balija V."/>
            <person name="McCombie W.R."/>
            <person name="Chow T."/>
            <person name="Chen H."/>
            <person name="Chung M."/>
            <person name="Chen C."/>
            <person name="Shaw J."/>
            <person name="Wu H."/>
            <person name="Hsiao K."/>
            <person name="Chao Y."/>
            <person name="Chu M."/>
            <person name="Cheng C."/>
            <person name="Hour A."/>
            <person name="Lee P."/>
            <person name="Lin S."/>
            <person name="Lin Y."/>
            <person name="Liou J."/>
            <person name="Liu S."/>
            <person name="Hsing Y."/>
            <person name="Raghuvanshi S."/>
            <person name="Mohanty A."/>
            <person name="Bharti A.K."/>
            <person name="Gaur A."/>
            <person name="Gupta V."/>
            <person name="Kumar D."/>
            <person name="Ravi V."/>
            <person name="Vij S."/>
            <person name="Kapur A."/>
            <person name="Khurana P."/>
            <person name="Khurana P."/>
            <person name="Khurana J.P."/>
            <person name="Tyagi A.K."/>
            <person name="Gaikwad K."/>
            <person name="Singh A."/>
            <person name="Dalal V."/>
            <person name="Srivastava S."/>
            <person name="Dixit A."/>
            <person name="Pal A.K."/>
            <person name="Ghazi I.A."/>
            <person name="Yadav M."/>
            <person name="Pandit A."/>
            <person name="Bhargava A."/>
            <person name="Sureshbabu K."/>
            <person name="Batra K."/>
            <person name="Sharma T.R."/>
            <person name="Mohapatra T."/>
            <person name="Singh N.K."/>
            <person name="Messing J."/>
            <person name="Nelson A.B."/>
            <person name="Fuks G."/>
            <person name="Kavchok S."/>
            <person name="Keizer G."/>
            <person name="Linton E."/>
            <person name="Llaca V."/>
            <person name="Song R."/>
            <person name="Tanyolac B."/>
            <person name="Young S."/>
            <person name="Ho-Il K."/>
            <person name="Hahn J.H."/>
            <person name="Sangsakoo G."/>
            <person name="Vanavichit A."/>
            <person name="de Mattos Luiz.A.T."/>
            <person name="Zimmer P.D."/>
            <person name="Malone G."/>
            <person name="Dellagostin O."/>
            <person name="de Oliveira A.C."/>
            <person name="Bevan M."/>
            <person name="Bancroft I."/>
            <person name="Minx P."/>
            <person name="Cordum H."/>
            <person name="Wilson R."/>
            <person name="Cheng Z."/>
            <person name="Jin W."/>
            <person name="Jiang J."/>
            <person name="Leong S.A."/>
            <person name="Iwama H."/>
            <person name="Gojobori T."/>
            <person name="Itoh T."/>
            <person name="Niimura Y."/>
            <person name="Fujii Y."/>
            <person name="Habara T."/>
            <person name="Sakai H."/>
            <person name="Sato Y."/>
            <person name="Wilson G."/>
            <person name="Kumar K."/>
            <person name="McCouch S."/>
            <person name="Juretic N."/>
            <person name="Hoen D."/>
            <person name="Wright S."/>
            <person name="Bruskiewich R."/>
            <person name="Bureau T."/>
            <person name="Miyao A."/>
            <person name="Hirochika H."/>
            <person name="Nishikawa T."/>
            <person name="Kadowaki K."/>
            <person name="Sugiura M."/>
            <person name="Burr B."/>
            <person name="Sasaki T."/>
        </authorList>
    </citation>
    <scope>NUCLEOTIDE SEQUENCE [LARGE SCALE GENOMIC DNA]</scope>
    <source>
        <strain evidence="3">cv. Nipponbare</strain>
    </source>
</reference>
<evidence type="ECO:0000313" key="2">
    <source>
        <dbReference type="EMBL" id="BAS72108.1"/>
    </source>
</evidence>